<dbReference type="Proteomes" id="UP000031838">
    <property type="component" value="Chromosome 2"/>
</dbReference>
<name>A0A0B6RST9_BURPL</name>
<reference evidence="3" key="1">
    <citation type="submission" date="2011-03" db="EMBL/GenBank/DDBJ databases">
        <authorList>
            <person name="Voget S."/>
            <person name="Streit W.R."/>
            <person name="Jaeger K.E."/>
            <person name="Daniel R."/>
        </authorList>
    </citation>
    <scope>NUCLEOTIDE SEQUENCE [LARGE SCALE GENOMIC DNA]</scope>
    <source>
        <strain evidence="3">PG1</strain>
    </source>
</reference>
<keyword evidence="3" id="KW-1185">Reference proteome</keyword>
<dbReference type="EMBL" id="CP002581">
    <property type="protein sequence ID" value="AJK48372.1"/>
    <property type="molecule type" value="Genomic_DNA"/>
</dbReference>
<reference evidence="2 3" key="2">
    <citation type="journal article" date="2016" name="Appl. Microbiol. Biotechnol.">
        <title>Mutations improving production and secretion of extracellular lipase by Burkholderia glumae PG1.</title>
        <authorList>
            <person name="Knapp A."/>
            <person name="Voget S."/>
            <person name="Gao R."/>
            <person name="Zaburannyi N."/>
            <person name="Krysciak D."/>
            <person name="Breuer M."/>
            <person name="Hauer B."/>
            <person name="Streit W.R."/>
            <person name="Muller R."/>
            <person name="Daniel R."/>
            <person name="Jaeger K.E."/>
        </authorList>
    </citation>
    <scope>NUCLEOTIDE SEQUENCE [LARGE SCALE GENOMIC DNA]</scope>
    <source>
        <strain evidence="2 3">PG1</strain>
    </source>
</reference>
<feature type="region of interest" description="Disordered" evidence="1">
    <location>
        <begin position="25"/>
        <end position="81"/>
    </location>
</feature>
<protein>
    <submittedName>
        <fullName evidence="2">Uncharacterized protein</fullName>
    </submittedName>
</protein>
<feature type="compositionally biased region" description="Low complexity" evidence="1">
    <location>
        <begin position="370"/>
        <end position="387"/>
    </location>
</feature>
<dbReference type="AlphaFoldDB" id="A0A0B6RST9"/>
<evidence type="ECO:0000313" key="2">
    <source>
        <dbReference type="EMBL" id="AJK48372.1"/>
    </source>
</evidence>
<dbReference type="KEGG" id="bgp:BGL_2c02760"/>
<feature type="region of interest" description="Disordered" evidence="1">
    <location>
        <begin position="363"/>
        <end position="533"/>
    </location>
</feature>
<sequence>MPASRIPAPPISFIDPFAAPRAPGAPELPAASVSHHGGPASHAGDGPLGPLVAMRRASVPAEGGERRASIGAPRRGSAPFVTPLSDATARRIEEAARRTRGRVLTEVEREIGETFMLPAHLVAIAEVARIMNVAVSFRPAGAQTLKRLAAGARPKPHDLSDKTIKPESLARVYVDRHEAERRMEQMRRHDLDGYVGHYGDGRLDGVYVAHTAPGMSALRLKPAPEAPGWMYLPVDHDHPGESLVRLRHTADREGGLVTGDYDMHDAINMSGARGPLGEGQEAALMSGINCSVAAVDPRRPLDQPWMSVVQHGPQYNYLAHMRNQEPGARIDERVARPSLPVAMCDRGTWHIIRTEPQLKRFYGDRGIKGKSGWTGSESGGTPSPGASRRGSLADAGASRRGSLADAGASRRGSLADASASRRGSLADAGASRRGSLADVSASRRGSLADAGAARLGPPAPRRDSGIDAGTAARDAGDKPGGPRRGSATSLGLPPWNASAPFVGARRDSTGNARASRSERALPMPAAAGGRRGAMTEDVVTLAACDRRPPAMSAVAEGVAFSDPFAAAREQQGETSRDE</sequence>
<dbReference type="HOGENOM" id="CLU_471507_0_0_4"/>
<gene>
    <name evidence="2" type="ORF">BGL_2c02760</name>
</gene>
<accession>A0A0B6RST9</accession>
<evidence type="ECO:0000313" key="3">
    <source>
        <dbReference type="Proteomes" id="UP000031838"/>
    </source>
</evidence>
<organism evidence="2 3">
    <name type="scientific">Burkholderia plantarii</name>
    <dbReference type="NCBI Taxonomy" id="41899"/>
    <lineage>
        <taxon>Bacteria</taxon>
        <taxon>Pseudomonadati</taxon>
        <taxon>Pseudomonadota</taxon>
        <taxon>Betaproteobacteria</taxon>
        <taxon>Burkholderiales</taxon>
        <taxon>Burkholderiaceae</taxon>
        <taxon>Burkholderia</taxon>
    </lineage>
</organism>
<feature type="compositionally biased region" description="Low complexity" evidence="1">
    <location>
        <begin position="447"/>
        <end position="456"/>
    </location>
</feature>
<proteinExistence type="predicted"/>
<evidence type="ECO:0000256" key="1">
    <source>
        <dbReference type="SAM" id="MobiDB-lite"/>
    </source>
</evidence>